<reference evidence="1 2" key="1">
    <citation type="journal article" date="2012" name="PLoS Pathog.">
        <title>Diverse lifestyles and strategies of plant pathogenesis encoded in the genomes of eighteen Dothideomycetes fungi.</title>
        <authorList>
            <person name="Ohm R.A."/>
            <person name="Feau N."/>
            <person name="Henrissat B."/>
            <person name="Schoch C.L."/>
            <person name="Horwitz B.A."/>
            <person name="Barry K.W."/>
            <person name="Condon B.J."/>
            <person name="Copeland A.C."/>
            <person name="Dhillon B."/>
            <person name="Glaser F."/>
            <person name="Hesse C.N."/>
            <person name="Kosti I."/>
            <person name="LaButti K."/>
            <person name="Lindquist E.A."/>
            <person name="Lucas S."/>
            <person name="Salamov A.A."/>
            <person name="Bradshaw R.E."/>
            <person name="Ciuffetti L."/>
            <person name="Hamelin R.C."/>
            <person name="Kema G.H.J."/>
            <person name="Lawrence C."/>
            <person name="Scott J.A."/>
            <person name="Spatafora J.W."/>
            <person name="Turgeon B.G."/>
            <person name="de Wit P.J.G.M."/>
            <person name="Zhong S."/>
            <person name="Goodwin S.B."/>
            <person name="Grigoriev I.V."/>
        </authorList>
    </citation>
    <scope>NUCLEOTIDE SEQUENCE [LARGE SCALE GENOMIC DNA]</scope>
    <source>
        <strain evidence="1 2">CIRAD86</strain>
    </source>
</reference>
<gene>
    <name evidence="1" type="ORF">MYCFIDRAFT_174660</name>
</gene>
<dbReference type="KEGG" id="pfj:MYCFIDRAFT_174660"/>
<dbReference type="VEuPathDB" id="FungiDB:MYCFIDRAFT_174660"/>
<evidence type="ECO:0000313" key="2">
    <source>
        <dbReference type="Proteomes" id="UP000016932"/>
    </source>
</evidence>
<dbReference type="EMBL" id="KB446558">
    <property type="protein sequence ID" value="EME83180.1"/>
    <property type="molecule type" value="Genomic_DNA"/>
</dbReference>
<dbReference type="HOGENOM" id="CLU_1210284_0_0_1"/>
<protein>
    <submittedName>
        <fullName evidence="1">Uncharacterized protein</fullName>
    </submittedName>
</protein>
<dbReference type="AlphaFoldDB" id="M2YZZ1"/>
<dbReference type="GeneID" id="19333227"/>
<dbReference type="RefSeq" id="XP_007926482.1">
    <property type="nucleotide sequence ID" value="XM_007928291.1"/>
</dbReference>
<dbReference type="Proteomes" id="UP000016932">
    <property type="component" value="Unassembled WGS sequence"/>
</dbReference>
<evidence type="ECO:0000313" key="1">
    <source>
        <dbReference type="EMBL" id="EME83180.1"/>
    </source>
</evidence>
<accession>M2YZZ1</accession>
<organism evidence="1 2">
    <name type="scientific">Pseudocercospora fijiensis (strain CIRAD86)</name>
    <name type="common">Black leaf streak disease fungus</name>
    <name type="synonym">Mycosphaerella fijiensis</name>
    <dbReference type="NCBI Taxonomy" id="383855"/>
    <lineage>
        <taxon>Eukaryota</taxon>
        <taxon>Fungi</taxon>
        <taxon>Dikarya</taxon>
        <taxon>Ascomycota</taxon>
        <taxon>Pezizomycotina</taxon>
        <taxon>Dothideomycetes</taxon>
        <taxon>Dothideomycetidae</taxon>
        <taxon>Mycosphaerellales</taxon>
        <taxon>Mycosphaerellaceae</taxon>
        <taxon>Pseudocercospora</taxon>
    </lineage>
</organism>
<keyword evidence="2" id="KW-1185">Reference proteome</keyword>
<name>M2YZZ1_PSEFD</name>
<sequence length="229" mass="25350">MAQTPATAGWSALTKPRIRSATANSNLLRKRDGGAKVVVQDANSVRPSLAVDGILYSIPRRLKLVIVKCLEGAFDGAKEQQKEDFLSILPILPLQTIPTSEAIQALSLQTTLAPEILRFEGLVSKLTKAMDDRHIDADMFLLCASVISKSKRTFVYVPIDLYRPHFPLSLPYPTHLWPRSSSSSSSSSPLHQSESLSMSTMVVYYRLVMRPLFIFISDDATPSKLRDSC</sequence>
<proteinExistence type="predicted"/>